<evidence type="ECO:0000313" key="2">
    <source>
        <dbReference type="Proteomes" id="UP000039865"/>
    </source>
</evidence>
<protein>
    <submittedName>
        <fullName evidence="1">Uncharacterized protein</fullName>
    </submittedName>
</protein>
<dbReference type="InParanoid" id="A0A078BC31"/>
<organism evidence="1 2">
    <name type="scientific">Stylonychia lemnae</name>
    <name type="common">Ciliate</name>
    <dbReference type="NCBI Taxonomy" id="5949"/>
    <lineage>
        <taxon>Eukaryota</taxon>
        <taxon>Sar</taxon>
        <taxon>Alveolata</taxon>
        <taxon>Ciliophora</taxon>
        <taxon>Intramacronucleata</taxon>
        <taxon>Spirotrichea</taxon>
        <taxon>Stichotrichia</taxon>
        <taxon>Sporadotrichida</taxon>
        <taxon>Oxytrichidae</taxon>
        <taxon>Stylonychinae</taxon>
        <taxon>Stylonychia</taxon>
    </lineage>
</organism>
<keyword evidence="2" id="KW-1185">Reference proteome</keyword>
<sequence length="192" mass="22542">MSLLPFCKKGVASITLQLVLGIVRGIDNLGDRIITKTLKGQDGNKYGMVRYIQLEFNGSPQTLKIAQHQAYMNTETLQVFHHKIKDQQYLKRTLKRLNTELSPLKDEETKDANLVRNMWTQYVRNSNFQRYTNDNEVRREQENVHAFLKKMEVGEDHEDAQTVAKVATGQMDKDDIKMRNYLIKRYQKKRYS</sequence>
<reference evidence="1 2" key="1">
    <citation type="submission" date="2014-06" db="EMBL/GenBank/DDBJ databases">
        <authorList>
            <person name="Swart Estienne"/>
        </authorList>
    </citation>
    <scope>NUCLEOTIDE SEQUENCE [LARGE SCALE GENOMIC DNA]</scope>
    <source>
        <strain evidence="1 2">130c</strain>
    </source>
</reference>
<accession>A0A078BC31</accession>
<dbReference type="Proteomes" id="UP000039865">
    <property type="component" value="Unassembled WGS sequence"/>
</dbReference>
<gene>
    <name evidence="1" type="primary">Contig4499.g4804</name>
    <name evidence="1" type="ORF">STYLEM_20927</name>
</gene>
<evidence type="ECO:0000313" key="1">
    <source>
        <dbReference type="EMBL" id="CDW91766.1"/>
    </source>
</evidence>
<dbReference type="EMBL" id="CCKQ01019731">
    <property type="protein sequence ID" value="CDW91766.1"/>
    <property type="molecule type" value="Genomic_DNA"/>
</dbReference>
<dbReference type="AlphaFoldDB" id="A0A078BC31"/>
<dbReference type="OrthoDB" id="268530at2759"/>
<name>A0A078BC31_STYLE</name>
<proteinExistence type="predicted"/>